<dbReference type="HOGENOM" id="CLU_018003_1_1_1"/>
<dbReference type="GO" id="GO:0005525">
    <property type="term" value="F:GTP binding"/>
    <property type="evidence" value="ECO:0007669"/>
    <property type="project" value="InterPro"/>
</dbReference>
<name>A0A067T1C6_GALM3</name>
<keyword evidence="12" id="KW-1133">Transmembrane helix</keyword>
<evidence type="ECO:0000256" key="6">
    <source>
        <dbReference type="ARBA" id="ARBA00022692"/>
    </source>
</evidence>
<reference evidence="18" key="1">
    <citation type="journal article" date="2014" name="Proc. Natl. Acad. Sci. U.S.A.">
        <title>Extensive sampling of basidiomycete genomes demonstrates inadequacy of the white-rot/brown-rot paradigm for wood decay fungi.</title>
        <authorList>
            <person name="Riley R."/>
            <person name="Salamov A.A."/>
            <person name="Brown D.W."/>
            <person name="Nagy L.G."/>
            <person name="Floudas D."/>
            <person name="Held B.W."/>
            <person name="Levasseur A."/>
            <person name="Lombard V."/>
            <person name="Morin E."/>
            <person name="Otillar R."/>
            <person name="Lindquist E.A."/>
            <person name="Sun H."/>
            <person name="LaButti K.M."/>
            <person name="Schmutz J."/>
            <person name="Jabbour D."/>
            <person name="Luo H."/>
            <person name="Baker S.E."/>
            <person name="Pisabarro A.G."/>
            <person name="Walton J.D."/>
            <person name="Blanchette R.A."/>
            <person name="Henrissat B."/>
            <person name="Martin F."/>
            <person name="Cullen D."/>
            <person name="Hibbett D.S."/>
            <person name="Grigoriev I.V."/>
        </authorList>
    </citation>
    <scope>NUCLEOTIDE SEQUENCE [LARGE SCALE GENOMIC DNA]</scope>
    <source>
        <strain evidence="18">CBS 339.88</strain>
    </source>
</reference>
<dbReference type="CDD" id="cd00882">
    <property type="entry name" value="Ras_like_GTPase"/>
    <property type="match status" value="1"/>
</dbReference>
<keyword evidence="6" id="KW-0812">Transmembrane</keyword>
<protein>
    <recommendedName>
        <fullName evidence="16">G domain-containing protein</fullName>
    </recommendedName>
</protein>
<comment type="cofactor">
    <cofactor evidence="1">
        <name>Mg(2+)</name>
        <dbReference type="ChEBI" id="CHEBI:18420"/>
    </cofactor>
</comment>
<keyword evidence="15" id="KW-0175">Coiled coil</keyword>
<keyword evidence="3" id="KW-0813">Transport</keyword>
<dbReference type="GO" id="GO:0015031">
    <property type="term" value="P:protein transport"/>
    <property type="evidence" value="ECO:0007669"/>
    <property type="project" value="UniProtKB-KW"/>
</dbReference>
<keyword evidence="13" id="KW-0472">Membrane</keyword>
<dbReference type="Proteomes" id="UP000027222">
    <property type="component" value="Unassembled WGS sequence"/>
</dbReference>
<dbReference type="Gene3D" id="3.40.50.300">
    <property type="entry name" value="P-loop containing nucleotide triphosphate hydrolases"/>
    <property type="match status" value="1"/>
</dbReference>
<dbReference type="PANTHER" id="PTHR10903:SF135">
    <property type="entry name" value="TRANSLOCASE OF CHLOROPLAST 120, CHLOROPLASTIC-RELATED"/>
    <property type="match status" value="1"/>
</dbReference>
<evidence type="ECO:0000313" key="18">
    <source>
        <dbReference type="Proteomes" id="UP000027222"/>
    </source>
</evidence>
<dbReference type="EMBL" id="KL142379">
    <property type="protein sequence ID" value="KDR76127.1"/>
    <property type="molecule type" value="Genomic_DNA"/>
</dbReference>
<dbReference type="InterPro" id="IPR027417">
    <property type="entry name" value="P-loop_NTPase"/>
</dbReference>
<comment type="subcellular location">
    <subcellularLocation>
        <location evidence="2">Membrane</location>
        <topology evidence="2">Single-pass membrane protein</topology>
    </subcellularLocation>
    <subcellularLocation>
        <location evidence="14">Plastid</location>
        <location evidence="14">Chloroplast outer membrane</location>
    </subcellularLocation>
</comment>
<evidence type="ECO:0000256" key="5">
    <source>
        <dbReference type="ARBA" id="ARBA00022640"/>
    </source>
</evidence>
<dbReference type="GO" id="GO:0016020">
    <property type="term" value="C:membrane"/>
    <property type="evidence" value="ECO:0007669"/>
    <property type="project" value="UniProtKB-SubCell"/>
</dbReference>
<dbReference type="SUPFAM" id="SSF52540">
    <property type="entry name" value="P-loop containing nucleoside triphosphate hydrolases"/>
    <property type="match status" value="1"/>
</dbReference>
<dbReference type="STRING" id="685588.A0A067T1C6"/>
<evidence type="ECO:0000256" key="13">
    <source>
        <dbReference type="ARBA" id="ARBA00023136"/>
    </source>
</evidence>
<keyword evidence="9" id="KW-1002">Plastid outer membrane</keyword>
<evidence type="ECO:0000256" key="9">
    <source>
        <dbReference type="ARBA" id="ARBA00022805"/>
    </source>
</evidence>
<dbReference type="AlphaFoldDB" id="A0A067T1C6"/>
<keyword evidence="11" id="KW-0653">Protein transport</keyword>
<evidence type="ECO:0000256" key="14">
    <source>
        <dbReference type="ARBA" id="ARBA00024013"/>
    </source>
</evidence>
<dbReference type="InterPro" id="IPR045058">
    <property type="entry name" value="GIMA/IAN/Toc"/>
</dbReference>
<sequence length="381" mass="43916">MLDVNIAVMGATGSGKTTFVNLASSSNLSVGHGLQSCTSRVQVSSQFELDGRSVTLIDTPGFDDTTTSDMDILRQISEFLSKTYKDGKRLSGVLYIHRISDFRVGGISRRNFKMFRELCGERTLVNVIIVTNMWGDVSKEIGEQREDQLATQDIFFKPTLEKGARLLRHDATRDSTHNILRHIIDNHPLPLQIQQEIVEQARDIGETSAGIELQNEFIIAEAEKHQEELRKLHQEAEEAIRVKEEENRRRMEMEAKKHEEERLRVEDEARKLAAELERQRLEVEKSLREAAERVRKEAEIAEAEFQRQAHELQLQIQRAAEEKARREAEQAEFQRQAHELQQQIQRAAEQDFGRQLENFGRQVDEGAKWFFGQVGHTLFGW</sequence>
<evidence type="ECO:0000256" key="1">
    <source>
        <dbReference type="ARBA" id="ARBA00001946"/>
    </source>
</evidence>
<feature type="domain" description="G" evidence="16">
    <location>
        <begin position="5"/>
        <end position="95"/>
    </location>
</feature>
<dbReference type="InterPro" id="IPR006073">
    <property type="entry name" value="GTP-bd"/>
</dbReference>
<accession>A0A067T1C6</accession>
<keyword evidence="8" id="KW-0378">Hydrolase</keyword>
<evidence type="ECO:0000256" key="7">
    <source>
        <dbReference type="ARBA" id="ARBA00022723"/>
    </source>
</evidence>
<keyword evidence="18" id="KW-1185">Reference proteome</keyword>
<evidence type="ECO:0000259" key="16">
    <source>
        <dbReference type="Pfam" id="PF01926"/>
    </source>
</evidence>
<evidence type="ECO:0000256" key="11">
    <source>
        <dbReference type="ARBA" id="ARBA00022927"/>
    </source>
</evidence>
<evidence type="ECO:0000256" key="3">
    <source>
        <dbReference type="ARBA" id="ARBA00022448"/>
    </source>
</evidence>
<dbReference type="OrthoDB" id="8954335at2759"/>
<dbReference type="PANTHER" id="PTHR10903">
    <property type="entry name" value="GTPASE, IMAP FAMILY MEMBER-RELATED"/>
    <property type="match status" value="1"/>
</dbReference>
<dbReference type="GO" id="GO:0046872">
    <property type="term" value="F:metal ion binding"/>
    <property type="evidence" value="ECO:0007669"/>
    <property type="project" value="UniProtKB-KW"/>
</dbReference>
<dbReference type="Pfam" id="PF01926">
    <property type="entry name" value="MMR_HSR1"/>
    <property type="match status" value="1"/>
</dbReference>
<gene>
    <name evidence="17" type="ORF">GALMADRAFT_96584</name>
</gene>
<evidence type="ECO:0000256" key="2">
    <source>
        <dbReference type="ARBA" id="ARBA00004167"/>
    </source>
</evidence>
<evidence type="ECO:0000256" key="8">
    <source>
        <dbReference type="ARBA" id="ARBA00022801"/>
    </source>
</evidence>
<evidence type="ECO:0000313" key="17">
    <source>
        <dbReference type="EMBL" id="KDR76127.1"/>
    </source>
</evidence>
<keyword evidence="4" id="KW-0150">Chloroplast</keyword>
<keyword evidence="5" id="KW-0934">Plastid</keyword>
<keyword evidence="7" id="KW-0479">Metal-binding</keyword>
<dbReference type="GO" id="GO:0016787">
    <property type="term" value="F:hydrolase activity"/>
    <property type="evidence" value="ECO:0007669"/>
    <property type="project" value="UniProtKB-KW"/>
</dbReference>
<evidence type="ECO:0000256" key="15">
    <source>
        <dbReference type="SAM" id="Coils"/>
    </source>
</evidence>
<keyword evidence="10" id="KW-0460">Magnesium</keyword>
<evidence type="ECO:0000256" key="4">
    <source>
        <dbReference type="ARBA" id="ARBA00022528"/>
    </source>
</evidence>
<evidence type="ECO:0000256" key="10">
    <source>
        <dbReference type="ARBA" id="ARBA00022842"/>
    </source>
</evidence>
<proteinExistence type="predicted"/>
<feature type="coiled-coil region" evidence="15">
    <location>
        <begin position="215"/>
        <end position="350"/>
    </location>
</feature>
<organism evidence="17 18">
    <name type="scientific">Galerina marginata (strain CBS 339.88)</name>
    <dbReference type="NCBI Taxonomy" id="685588"/>
    <lineage>
        <taxon>Eukaryota</taxon>
        <taxon>Fungi</taxon>
        <taxon>Dikarya</taxon>
        <taxon>Basidiomycota</taxon>
        <taxon>Agaricomycotina</taxon>
        <taxon>Agaricomycetes</taxon>
        <taxon>Agaricomycetidae</taxon>
        <taxon>Agaricales</taxon>
        <taxon>Agaricineae</taxon>
        <taxon>Strophariaceae</taxon>
        <taxon>Galerina</taxon>
    </lineage>
</organism>
<evidence type="ECO:0000256" key="12">
    <source>
        <dbReference type="ARBA" id="ARBA00022989"/>
    </source>
</evidence>